<evidence type="ECO:0000256" key="1">
    <source>
        <dbReference type="ARBA" id="ARBA00010617"/>
    </source>
</evidence>
<dbReference type="GO" id="GO:0004497">
    <property type="term" value="F:monooxygenase activity"/>
    <property type="evidence" value="ECO:0007669"/>
    <property type="project" value="InterPro"/>
</dbReference>
<dbReference type="PANTHER" id="PTHR24286">
    <property type="entry name" value="CYTOCHROME P450 26"/>
    <property type="match status" value="1"/>
</dbReference>
<reference evidence="5 6" key="1">
    <citation type="journal article" date="2023" name="Mol. Ecol. Resour.">
        <title>Chromosome-level genome assembly of a triploid poplar Populus alba 'Berolinensis'.</title>
        <authorList>
            <person name="Chen S."/>
            <person name="Yu Y."/>
            <person name="Wang X."/>
            <person name="Wang S."/>
            <person name="Zhang T."/>
            <person name="Zhou Y."/>
            <person name="He R."/>
            <person name="Meng N."/>
            <person name="Wang Y."/>
            <person name="Liu W."/>
            <person name="Liu Z."/>
            <person name="Liu J."/>
            <person name="Guo Q."/>
            <person name="Huang H."/>
            <person name="Sederoff R.R."/>
            <person name="Wang G."/>
            <person name="Qu G."/>
            <person name="Chen S."/>
        </authorList>
    </citation>
    <scope>NUCLEOTIDE SEQUENCE [LARGE SCALE GENOMIC DNA]</scope>
    <source>
        <strain evidence="5">SC-2020</strain>
    </source>
</reference>
<evidence type="ECO:0000313" key="6">
    <source>
        <dbReference type="Proteomes" id="UP001164929"/>
    </source>
</evidence>
<proteinExistence type="inferred from homology"/>
<keyword evidence="2" id="KW-0479">Metal-binding</keyword>
<comment type="caution">
    <text evidence="5">The sequence shown here is derived from an EMBL/GenBank/DDBJ whole genome shotgun (WGS) entry which is preliminary data.</text>
</comment>
<keyword evidence="4" id="KW-0812">Transmembrane</keyword>
<dbReference type="Gene3D" id="1.10.630.10">
    <property type="entry name" value="Cytochrome P450"/>
    <property type="match status" value="1"/>
</dbReference>
<evidence type="ECO:0000256" key="4">
    <source>
        <dbReference type="SAM" id="Phobius"/>
    </source>
</evidence>
<dbReference type="InterPro" id="IPR036396">
    <property type="entry name" value="Cyt_P450_sf"/>
</dbReference>
<evidence type="ECO:0000256" key="2">
    <source>
        <dbReference type="ARBA" id="ARBA00022723"/>
    </source>
</evidence>
<comment type="similarity">
    <text evidence="1">Belongs to the cytochrome P450 family.</text>
</comment>
<evidence type="ECO:0000313" key="5">
    <source>
        <dbReference type="EMBL" id="KAJ7009402.1"/>
    </source>
</evidence>
<keyword evidence="4" id="KW-1133">Transmembrane helix</keyword>
<dbReference type="PANTHER" id="PTHR24286:SF209">
    <property type="entry name" value="BETA-AMYRIN 28-OXIDASE-LIKE"/>
    <property type="match status" value="1"/>
</dbReference>
<dbReference type="EMBL" id="JAQIZT010000001">
    <property type="protein sequence ID" value="KAJ7009402.1"/>
    <property type="molecule type" value="Genomic_DNA"/>
</dbReference>
<evidence type="ECO:0000256" key="3">
    <source>
        <dbReference type="ARBA" id="ARBA00023004"/>
    </source>
</evidence>
<organism evidence="5 6">
    <name type="scientific">Populus alba x Populus x berolinensis</name>
    <dbReference type="NCBI Taxonomy" id="444605"/>
    <lineage>
        <taxon>Eukaryota</taxon>
        <taxon>Viridiplantae</taxon>
        <taxon>Streptophyta</taxon>
        <taxon>Embryophyta</taxon>
        <taxon>Tracheophyta</taxon>
        <taxon>Spermatophyta</taxon>
        <taxon>Magnoliopsida</taxon>
        <taxon>eudicotyledons</taxon>
        <taxon>Gunneridae</taxon>
        <taxon>Pentapetalae</taxon>
        <taxon>rosids</taxon>
        <taxon>fabids</taxon>
        <taxon>Malpighiales</taxon>
        <taxon>Salicaceae</taxon>
        <taxon>Saliceae</taxon>
        <taxon>Populus</taxon>
    </lineage>
</organism>
<name>A0AAD6RJK1_9ROSI</name>
<keyword evidence="6" id="KW-1185">Reference proteome</keyword>
<keyword evidence="3" id="KW-0408">Iron</keyword>
<dbReference type="GO" id="GO:0016125">
    <property type="term" value="P:sterol metabolic process"/>
    <property type="evidence" value="ECO:0007669"/>
    <property type="project" value="TreeGrafter"/>
</dbReference>
<dbReference type="AlphaFoldDB" id="A0AAD6RJK1"/>
<keyword evidence="4" id="KW-0472">Membrane</keyword>
<dbReference type="Proteomes" id="UP001164929">
    <property type="component" value="Chromosome 1"/>
</dbReference>
<sequence>MLITITTLAGRINAMVSSLDHDSIMILVATPCLLLLYFVIKTLKERLFPNPHLPPGSLGWPLVGETLQFLLINLPPEIFVNYRMNKYDSPVFKTSLFGETVAVFVGPAGNKFLFSKENKLVNVWWPTSVKKLMKLSLANVVGDEAKTPRKILMTSVDRDALKRYIDRMDLVAQNHIRTHWEGITSACFSYLGN</sequence>
<gene>
    <name evidence="5" type="ORF">NC653_000165</name>
</gene>
<dbReference type="GO" id="GO:0016705">
    <property type="term" value="F:oxidoreductase activity, acting on paired donors, with incorporation or reduction of molecular oxygen"/>
    <property type="evidence" value="ECO:0007669"/>
    <property type="project" value="InterPro"/>
</dbReference>
<feature type="transmembrane region" description="Helical" evidence="4">
    <location>
        <begin position="24"/>
        <end position="40"/>
    </location>
</feature>
<accession>A0AAD6RJK1</accession>
<dbReference type="GO" id="GO:0005506">
    <property type="term" value="F:iron ion binding"/>
    <property type="evidence" value="ECO:0007669"/>
    <property type="project" value="InterPro"/>
</dbReference>
<dbReference type="GO" id="GO:0020037">
    <property type="term" value="F:heme binding"/>
    <property type="evidence" value="ECO:0007669"/>
    <property type="project" value="InterPro"/>
</dbReference>
<protein>
    <submittedName>
        <fullName evidence="5">Beta-amyrin 28-monooxygenase-like</fullName>
    </submittedName>
</protein>
<dbReference type="SUPFAM" id="SSF48264">
    <property type="entry name" value="Cytochrome P450"/>
    <property type="match status" value="1"/>
</dbReference>